<dbReference type="Gene3D" id="3.40.30.10">
    <property type="entry name" value="Glutaredoxin"/>
    <property type="match status" value="3"/>
</dbReference>
<dbReference type="PROSITE" id="PS51352">
    <property type="entry name" value="THIOREDOXIN_2"/>
    <property type="match status" value="2"/>
</dbReference>
<comment type="catalytic activity">
    <reaction evidence="1">
        <text>Catalyzes the rearrangement of -S-S- bonds in proteins.</text>
        <dbReference type="EC" id="5.3.4.1"/>
    </reaction>
</comment>
<dbReference type="PANTHER" id="PTHR45815">
    <property type="entry name" value="PROTEIN DISULFIDE-ISOMERASE A6"/>
    <property type="match status" value="1"/>
</dbReference>
<evidence type="ECO:0000256" key="4">
    <source>
        <dbReference type="ARBA" id="ARBA00012723"/>
    </source>
</evidence>
<dbReference type="EMBL" id="FX985549">
    <property type="protein sequence ID" value="BBF97883.1"/>
    <property type="molecule type" value="mRNA"/>
</dbReference>
<dbReference type="GO" id="GO:0015035">
    <property type="term" value="F:protein-disulfide reductase activity"/>
    <property type="evidence" value="ECO:0007669"/>
    <property type="project" value="TreeGrafter"/>
</dbReference>
<dbReference type="FunFam" id="3.40.30.10:FF:000032">
    <property type="entry name" value="Protein disulfide-isomerase A6 homolog"/>
    <property type="match status" value="1"/>
</dbReference>
<name>A0A348G610_ODOMO</name>
<reference evidence="15" key="1">
    <citation type="journal article" date="2017" name="Toxins">
        <title>Combined Venom Gland Transcriptomic and Venom Peptidomic Analysis of the Predatory Ant Odontomachus monticola.</title>
        <authorList>
            <person name="Kazuma K."/>
            <person name="Masuko K."/>
            <person name="Konno K."/>
            <person name="Inagaki H."/>
        </authorList>
    </citation>
    <scope>NUCLEOTIDE SEQUENCE</scope>
    <source>
        <tissue evidence="15">Venom gland and sac</tissue>
    </source>
</reference>
<dbReference type="Pfam" id="PF24541">
    <property type="entry name" value="Thioredox_PDIA6_C"/>
    <property type="match status" value="1"/>
</dbReference>
<dbReference type="InterPro" id="IPR013766">
    <property type="entry name" value="Thioredoxin_domain"/>
</dbReference>
<evidence type="ECO:0000256" key="12">
    <source>
        <dbReference type="SAM" id="MobiDB-lite"/>
    </source>
</evidence>
<feature type="region of interest" description="Disordered" evidence="12">
    <location>
        <begin position="408"/>
        <end position="438"/>
    </location>
</feature>
<keyword evidence="10" id="KW-0676">Redox-active center</keyword>
<dbReference type="Pfam" id="PF00085">
    <property type="entry name" value="Thioredoxin"/>
    <property type="match status" value="2"/>
</dbReference>
<feature type="domain" description="Thioredoxin" evidence="14">
    <location>
        <begin position="155"/>
        <end position="272"/>
    </location>
</feature>
<keyword evidence="6" id="KW-0677">Repeat</keyword>
<keyword evidence="5 13" id="KW-0732">Signal</keyword>
<evidence type="ECO:0000256" key="13">
    <source>
        <dbReference type="SAM" id="SignalP"/>
    </source>
</evidence>
<evidence type="ECO:0000256" key="7">
    <source>
        <dbReference type="ARBA" id="ARBA00022824"/>
    </source>
</evidence>
<dbReference type="GO" id="GO:0034976">
    <property type="term" value="P:response to endoplasmic reticulum stress"/>
    <property type="evidence" value="ECO:0007669"/>
    <property type="project" value="TreeGrafter"/>
</dbReference>
<evidence type="ECO:0000256" key="10">
    <source>
        <dbReference type="ARBA" id="ARBA00023284"/>
    </source>
</evidence>
<evidence type="ECO:0000256" key="6">
    <source>
        <dbReference type="ARBA" id="ARBA00022737"/>
    </source>
</evidence>
<evidence type="ECO:0000256" key="11">
    <source>
        <dbReference type="RuleBase" id="RU004208"/>
    </source>
</evidence>
<dbReference type="CDD" id="cd03001">
    <property type="entry name" value="PDI_a_P5"/>
    <property type="match status" value="2"/>
</dbReference>
<evidence type="ECO:0000256" key="3">
    <source>
        <dbReference type="ARBA" id="ARBA00006347"/>
    </source>
</evidence>
<organism evidence="15">
    <name type="scientific">Odontomachus monticola</name>
    <name type="common">Trap-jaw ant</name>
    <dbReference type="NCBI Taxonomy" id="613454"/>
    <lineage>
        <taxon>Eukaryota</taxon>
        <taxon>Metazoa</taxon>
        <taxon>Ecdysozoa</taxon>
        <taxon>Arthropoda</taxon>
        <taxon>Hexapoda</taxon>
        <taxon>Insecta</taxon>
        <taxon>Pterygota</taxon>
        <taxon>Neoptera</taxon>
        <taxon>Endopterygota</taxon>
        <taxon>Hymenoptera</taxon>
        <taxon>Apocrita</taxon>
        <taxon>Aculeata</taxon>
        <taxon>Formicoidea</taxon>
        <taxon>Formicidae</taxon>
        <taxon>Ponerinae</taxon>
        <taxon>Ponerini</taxon>
        <taxon>Odontomachus</taxon>
    </lineage>
</organism>
<proteinExistence type="evidence at transcript level"/>
<evidence type="ECO:0000313" key="15">
    <source>
        <dbReference type="EMBL" id="BBF97883.1"/>
    </source>
</evidence>
<accession>A0A348G610</accession>
<evidence type="ECO:0000256" key="2">
    <source>
        <dbReference type="ARBA" id="ARBA00004319"/>
    </source>
</evidence>
<comment type="subcellular location">
    <subcellularLocation>
        <location evidence="2">Endoplasmic reticulum lumen</location>
    </subcellularLocation>
</comment>
<feature type="domain" description="Thioredoxin" evidence="14">
    <location>
        <begin position="21"/>
        <end position="140"/>
    </location>
</feature>
<dbReference type="CDD" id="cd02983">
    <property type="entry name" value="P5_C"/>
    <property type="match status" value="1"/>
</dbReference>
<keyword evidence="9 15" id="KW-0413">Isomerase</keyword>
<dbReference type="AlphaFoldDB" id="A0A348G610"/>
<dbReference type="SUPFAM" id="SSF52833">
    <property type="entry name" value="Thioredoxin-like"/>
    <property type="match status" value="3"/>
</dbReference>
<dbReference type="InterPro" id="IPR005788">
    <property type="entry name" value="PDI_thioredoxin-like_dom"/>
</dbReference>
<comment type="similarity">
    <text evidence="3 11">Belongs to the protein disulfide isomerase family.</text>
</comment>
<dbReference type="EC" id="5.3.4.1" evidence="4"/>
<evidence type="ECO:0000256" key="5">
    <source>
        <dbReference type="ARBA" id="ARBA00022729"/>
    </source>
</evidence>
<protein>
    <recommendedName>
        <fullName evidence="4">protein disulfide-isomerase</fullName>
        <ecNumber evidence="4">5.3.4.1</ecNumber>
    </recommendedName>
</protein>
<gene>
    <name evidence="15" type="primary">PDI2_OM</name>
</gene>
<dbReference type="InterPro" id="IPR017937">
    <property type="entry name" value="Thioredoxin_CS"/>
</dbReference>
<feature type="signal peptide" evidence="13">
    <location>
        <begin position="1"/>
        <end position="27"/>
    </location>
</feature>
<dbReference type="PRINTS" id="PR00421">
    <property type="entry name" value="THIOREDOXIN"/>
</dbReference>
<dbReference type="PROSITE" id="PS00194">
    <property type="entry name" value="THIOREDOXIN_1"/>
    <property type="match status" value="2"/>
</dbReference>
<dbReference type="NCBIfam" id="TIGR01126">
    <property type="entry name" value="pdi_dom"/>
    <property type="match status" value="1"/>
</dbReference>
<dbReference type="GO" id="GO:0005788">
    <property type="term" value="C:endoplasmic reticulum lumen"/>
    <property type="evidence" value="ECO:0007669"/>
    <property type="project" value="UniProtKB-SubCell"/>
</dbReference>
<dbReference type="InterPro" id="IPR036249">
    <property type="entry name" value="Thioredoxin-like_sf"/>
</dbReference>
<feature type="chain" id="PRO_5016888858" description="protein disulfide-isomerase" evidence="13">
    <location>
        <begin position="28"/>
        <end position="438"/>
    </location>
</feature>
<evidence type="ECO:0000256" key="8">
    <source>
        <dbReference type="ARBA" id="ARBA00023157"/>
    </source>
</evidence>
<sequence length="438" mass="48005">MLQAGCELHGKMLSVLGFLLLVVGANCMYASNSAVIDLRPNNFDNLVLNSDHIWVVEFYAPWCGHCQQLMPEYDKAATALKGVVKVGAVNADEHKSLGAKYGVRGFPTIKIFGLDSKPEDYTGQRTAAGIVDGALNAASQKVRRTLGGKKTGSDSKSKSSKDVIELTDENFEKMVLNSEDMWLVEFYAPWCGHCKNLAPEWATAATELKGKVKLGALDATVNTLKASRYNIKGYPTIKYFPPGKKDADSAQEYDGGRTSGDIVNWALEKLSENIPAPEVTQITSEQSLKTACEDKPICVVSVLPDILDCQSDCRNAYLKTLNSLGDKYKKKMWGWVWSEAGAQPHIEEALEIGGFGYPALAAVNIKKMKYSLLKGSFSYDGINEFLRDLSYGRGGTAPLKDTLPHVLETEPWDGKDGVPPQEEDVDLSDVNLDEKDEL</sequence>
<evidence type="ECO:0000259" key="14">
    <source>
        <dbReference type="PROSITE" id="PS51352"/>
    </source>
</evidence>
<evidence type="ECO:0000256" key="9">
    <source>
        <dbReference type="ARBA" id="ARBA00023235"/>
    </source>
</evidence>
<dbReference type="GO" id="GO:0003756">
    <property type="term" value="F:protein disulfide isomerase activity"/>
    <property type="evidence" value="ECO:0007669"/>
    <property type="project" value="UniProtKB-EC"/>
</dbReference>
<keyword evidence="7" id="KW-0256">Endoplasmic reticulum</keyword>
<keyword evidence="8" id="KW-1015">Disulfide bond</keyword>
<dbReference type="PANTHER" id="PTHR45815:SF3">
    <property type="entry name" value="PROTEIN DISULFIDE-ISOMERASE A6"/>
    <property type="match status" value="1"/>
</dbReference>
<evidence type="ECO:0000256" key="1">
    <source>
        <dbReference type="ARBA" id="ARBA00001182"/>
    </source>
</evidence>
<dbReference type="InterPro" id="IPR057305">
    <property type="entry name" value="Thioredox_PDIA6_C"/>
</dbReference>